<dbReference type="EMBL" id="BJWL01000022">
    <property type="protein sequence ID" value="GFZ11330.1"/>
    <property type="molecule type" value="Genomic_DNA"/>
</dbReference>
<reference evidence="1 2" key="1">
    <citation type="submission" date="2019-07" db="EMBL/GenBank/DDBJ databases">
        <title>De Novo Assembly of kiwifruit Actinidia rufa.</title>
        <authorList>
            <person name="Sugita-Konishi S."/>
            <person name="Sato K."/>
            <person name="Mori E."/>
            <person name="Abe Y."/>
            <person name="Kisaki G."/>
            <person name="Hamano K."/>
            <person name="Suezawa K."/>
            <person name="Otani M."/>
            <person name="Fukuda T."/>
            <person name="Manabe T."/>
            <person name="Gomi K."/>
            <person name="Tabuchi M."/>
            <person name="Akimitsu K."/>
            <person name="Kataoka I."/>
        </authorList>
    </citation>
    <scope>NUCLEOTIDE SEQUENCE [LARGE SCALE GENOMIC DNA]</scope>
    <source>
        <strain evidence="2">cv. Fuchu</strain>
    </source>
</reference>
<keyword evidence="2" id="KW-1185">Reference proteome</keyword>
<dbReference type="AlphaFoldDB" id="A0A7J0GKL6"/>
<sequence length="265" mass="30145">MDNLTIFGNVQFLRQRNKVVVIRDEREYNAIRLSEVPSDNVISKFVLAQRTRREREKSLKCIQPTLFPNLTPRRRRRRNWLEGSTNTTNVINSTSVPTGVTNHVPKRTMVTHHLESTSLSTLIPRTPDLVRQISGRTPITVDSVVSHPKPLNQEDLHAMPPQRNLGESFLAIDVNEVITRQVELPLRLELPMSSTNSPPEQNWQTSTNQCVHENLCRDDELEANAFTSLGAKMDPRILAGRGPRSFTIHGELRHRTGALLSTTWP</sequence>
<comment type="caution">
    <text evidence="1">The sequence shown here is derived from an EMBL/GenBank/DDBJ whole genome shotgun (WGS) entry which is preliminary data.</text>
</comment>
<gene>
    <name evidence="1" type="ORF">Acr_22g0007280</name>
</gene>
<organism evidence="1 2">
    <name type="scientific">Actinidia rufa</name>
    <dbReference type="NCBI Taxonomy" id="165716"/>
    <lineage>
        <taxon>Eukaryota</taxon>
        <taxon>Viridiplantae</taxon>
        <taxon>Streptophyta</taxon>
        <taxon>Embryophyta</taxon>
        <taxon>Tracheophyta</taxon>
        <taxon>Spermatophyta</taxon>
        <taxon>Magnoliopsida</taxon>
        <taxon>eudicotyledons</taxon>
        <taxon>Gunneridae</taxon>
        <taxon>Pentapetalae</taxon>
        <taxon>asterids</taxon>
        <taxon>Ericales</taxon>
        <taxon>Actinidiaceae</taxon>
        <taxon>Actinidia</taxon>
    </lineage>
</organism>
<accession>A0A7J0GKL6</accession>
<evidence type="ECO:0000313" key="2">
    <source>
        <dbReference type="Proteomes" id="UP000585474"/>
    </source>
</evidence>
<evidence type="ECO:0000313" key="1">
    <source>
        <dbReference type="EMBL" id="GFZ11330.1"/>
    </source>
</evidence>
<dbReference type="OrthoDB" id="1722452at2759"/>
<protein>
    <submittedName>
        <fullName evidence="1">Uncharacterized protein</fullName>
    </submittedName>
</protein>
<proteinExistence type="predicted"/>
<dbReference type="Proteomes" id="UP000585474">
    <property type="component" value="Unassembled WGS sequence"/>
</dbReference>
<name>A0A7J0GKL6_9ERIC</name>